<evidence type="ECO:0000313" key="7">
    <source>
        <dbReference type="EMBL" id="KKN29429.1"/>
    </source>
</evidence>
<feature type="domain" description="EAL" evidence="5">
    <location>
        <begin position="814"/>
        <end position="1069"/>
    </location>
</feature>
<dbReference type="SUPFAM" id="SSF55073">
    <property type="entry name" value="Nucleotide cyclase"/>
    <property type="match status" value="1"/>
</dbReference>
<gene>
    <name evidence="7" type="ORF">LCGC14_0844280</name>
</gene>
<dbReference type="AlphaFoldDB" id="A0A0F9PGZ9"/>
<organism evidence="7">
    <name type="scientific">marine sediment metagenome</name>
    <dbReference type="NCBI Taxonomy" id="412755"/>
    <lineage>
        <taxon>unclassified sequences</taxon>
        <taxon>metagenomes</taxon>
        <taxon>ecological metagenomes</taxon>
    </lineage>
</organism>
<feature type="coiled-coil region" evidence="1">
    <location>
        <begin position="211"/>
        <end position="238"/>
    </location>
</feature>
<dbReference type="CDD" id="cd01949">
    <property type="entry name" value="GGDEF"/>
    <property type="match status" value="1"/>
</dbReference>
<dbReference type="Pfam" id="PF00563">
    <property type="entry name" value="EAL"/>
    <property type="match status" value="1"/>
</dbReference>
<dbReference type="InterPro" id="IPR001610">
    <property type="entry name" value="PAC"/>
</dbReference>
<dbReference type="InterPro" id="IPR052155">
    <property type="entry name" value="Biofilm_reg_signaling"/>
</dbReference>
<dbReference type="EMBL" id="LAZR01002489">
    <property type="protein sequence ID" value="KKN29429.1"/>
    <property type="molecule type" value="Genomic_DNA"/>
</dbReference>
<dbReference type="SUPFAM" id="SSF55785">
    <property type="entry name" value="PYP-like sensor domain (PAS domain)"/>
    <property type="match status" value="2"/>
</dbReference>
<protein>
    <recommendedName>
        <fullName evidence="8">Diguanylate cyclase/phosphodiesterase with PAS/PAC sensor(S)</fullName>
    </recommendedName>
</protein>
<feature type="domain" description="PAC" evidence="4">
    <location>
        <begin position="588"/>
        <end position="640"/>
    </location>
</feature>
<dbReference type="InterPro" id="IPR013655">
    <property type="entry name" value="PAS_fold_3"/>
</dbReference>
<reference evidence="7" key="1">
    <citation type="journal article" date="2015" name="Nature">
        <title>Complex archaea that bridge the gap between prokaryotes and eukaryotes.</title>
        <authorList>
            <person name="Spang A."/>
            <person name="Saw J.H."/>
            <person name="Jorgensen S.L."/>
            <person name="Zaremba-Niedzwiedzka K."/>
            <person name="Martijn J."/>
            <person name="Lind A.E."/>
            <person name="van Eijk R."/>
            <person name="Schleper C."/>
            <person name="Guy L."/>
            <person name="Ettema T.J."/>
        </authorList>
    </citation>
    <scope>NUCLEOTIDE SEQUENCE</scope>
</reference>
<dbReference type="SMART" id="SM00267">
    <property type="entry name" value="GGDEF"/>
    <property type="match status" value="1"/>
</dbReference>
<keyword evidence="1" id="KW-0175">Coiled coil</keyword>
<dbReference type="InterPro" id="IPR001633">
    <property type="entry name" value="EAL_dom"/>
</dbReference>
<dbReference type="SUPFAM" id="SSF141868">
    <property type="entry name" value="EAL domain-like"/>
    <property type="match status" value="1"/>
</dbReference>
<evidence type="ECO:0000256" key="1">
    <source>
        <dbReference type="SAM" id="Coils"/>
    </source>
</evidence>
<dbReference type="Pfam" id="PF13426">
    <property type="entry name" value="PAS_9"/>
    <property type="match status" value="1"/>
</dbReference>
<dbReference type="InterPro" id="IPR029016">
    <property type="entry name" value="GAF-like_dom_sf"/>
</dbReference>
<dbReference type="PANTHER" id="PTHR44757">
    <property type="entry name" value="DIGUANYLATE CYCLASE DGCP"/>
    <property type="match status" value="1"/>
</dbReference>
<dbReference type="PROSITE" id="PS50112">
    <property type="entry name" value="PAS"/>
    <property type="match status" value="1"/>
</dbReference>
<dbReference type="Gene3D" id="3.20.20.450">
    <property type="entry name" value="EAL domain"/>
    <property type="match status" value="1"/>
</dbReference>
<dbReference type="PANTHER" id="PTHR44757:SF2">
    <property type="entry name" value="BIOFILM ARCHITECTURE MAINTENANCE PROTEIN MBAA"/>
    <property type="match status" value="1"/>
</dbReference>
<feature type="transmembrane region" description="Helical" evidence="2">
    <location>
        <begin position="7"/>
        <end position="26"/>
    </location>
</feature>
<dbReference type="SMART" id="SM00091">
    <property type="entry name" value="PAS"/>
    <property type="match status" value="2"/>
</dbReference>
<dbReference type="InterPro" id="IPR000160">
    <property type="entry name" value="GGDEF_dom"/>
</dbReference>
<dbReference type="SMART" id="SM00086">
    <property type="entry name" value="PAC"/>
    <property type="match status" value="2"/>
</dbReference>
<dbReference type="InterPro" id="IPR043128">
    <property type="entry name" value="Rev_trsase/Diguanyl_cyclase"/>
</dbReference>
<dbReference type="Gene3D" id="3.30.70.270">
    <property type="match status" value="1"/>
</dbReference>
<keyword evidence="2" id="KW-1133">Transmembrane helix</keyword>
<dbReference type="NCBIfam" id="TIGR00254">
    <property type="entry name" value="GGDEF"/>
    <property type="match status" value="1"/>
</dbReference>
<dbReference type="InterPro" id="IPR000700">
    <property type="entry name" value="PAS-assoc_C"/>
</dbReference>
<dbReference type="SMART" id="SM00052">
    <property type="entry name" value="EAL"/>
    <property type="match status" value="1"/>
</dbReference>
<evidence type="ECO:0000259" key="5">
    <source>
        <dbReference type="PROSITE" id="PS50883"/>
    </source>
</evidence>
<dbReference type="Pfam" id="PF00990">
    <property type="entry name" value="GGDEF"/>
    <property type="match status" value="1"/>
</dbReference>
<dbReference type="CDD" id="cd00130">
    <property type="entry name" value="PAS"/>
    <property type="match status" value="2"/>
</dbReference>
<feature type="domain" description="GGDEF" evidence="6">
    <location>
        <begin position="672"/>
        <end position="805"/>
    </location>
</feature>
<dbReference type="SUPFAM" id="SSF55781">
    <property type="entry name" value="GAF domain-like"/>
    <property type="match status" value="1"/>
</dbReference>
<dbReference type="PROSITE" id="PS50887">
    <property type="entry name" value="GGDEF"/>
    <property type="match status" value="1"/>
</dbReference>
<dbReference type="PROSITE" id="PS50883">
    <property type="entry name" value="EAL"/>
    <property type="match status" value="1"/>
</dbReference>
<accession>A0A0F9PGZ9</accession>
<feature type="transmembrane region" description="Helical" evidence="2">
    <location>
        <begin position="193"/>
        <end position="211"/>
    </location>
</feature>
<evidence type="ECO:0000259" key="3">
    <source>
        <dbReference type="PROSITE" id="PS50112"/>
    </source>
</evidence>
<feature type="domain" description="PAC" evidence="4">
    <location>
        <begin position="308"/>
        <end position="363"/>
    </location>
</feature>
<dbReference type="PROSITE" id="PS50113">
    <property type="entry name" value="PAC"/>
    <property type="match status" value="2"/>
</dbReference>
<keyword evidence="2" id="KW-0472">Membrane</keyword>
<dbReference type="InterPro" id="IPR035965">
    <property type="entry name" value="PAS-like_dom_sf"/>
</dbReference>
<keyword evidence="2" id="KW-0812">Transmembrane</keyword>
<dbReference type="Gene3D" id="3.30.450.20">
    <property type="entry name" value="PAS domain"/>
    <property type="match status" value="2"/>
</dbReference>
<evidence type="ECO:0000259" key="6">
    <source>
        <dbReference type="PROSITE" id="PS50887"/>
    </source>
</evidence>
<comment type="caution">
    <text evidence="7">The sequence shown here is derived from an EMBL/GenBank/DDBJ whole genome shotgun (WGS) entry which is preliminary data.</text>
</comment>
<evidence type="ECO:0008006" key="8">
    <source>
        <dbReference type="Google" id="ProtNLM"/>
    </source>
</evidence>
<dbReference type="InterPro" id="IPR029787">
    <property type="entry name" value="Nucleotide_cyclase"/>
</dbReference>
<dbReference type="InterPro" id="IPR000014">
    <property type="entry name" value="PAS"/>
</dbReference>
<name>A0A0F9PGZ9_9ZZZZ</name>
<feature type="domain" description="PAS" evidence="3">
    <location>
        <begin position="515"/>
        <end position="561"/>
    </location>
</feature>
<dbReference type="InterPro" id="IPR035919">
    <property type="entry name" value="EAL_sf"/>
</dbReference>
<dbReference type="Pfam" id="PF08447">
    <property type="entry name" value="PAS_3"/>
    <property type="match status" value="1"/>
</dbReference>
<evidence type="ECO:0000256" key="2">
    <source>
        <dbReference type="SAM" id="Phobius"/>
    </source>
</evidence>
<proteinExistence type="predicted"/>
<evidence type="ECO:0000259" key="4">
    <source>
        <dbReference type="PROSITE" id="PS50113"/>
    </source>
</evidence>
<dbReference type="Gene3D" id="1.20.120.30">
    <property type="entry name" value="Aspartate receptor, ligand-binding domain"/>
    <property type="match status" value="1"/>
</dbReference>
<dbReference type="CDD" id="cd01948">
    <property type="entry name" value="EAL"/>
    <property type="match status" value="1"/>
</dbReference>
<dbReference type="NCBIfam" id="TIGR00229">
    <property type="entry name" value="sensory_box"/>
    <property type="match status" value="2"/>
</dbReference>
<dbReference type="Gene3D" id="3.30.450.40">
    <property type="match status" value="1"/>
</dbReference>
<sequence length="1198" mass="137048">MAYYQKHGIRFSIILYVIWVMAYAYFDYKFEKERLYHSIDKQLENAALITPVLLPENLHHERLAKKALTSQQNFNNILKLSKLTDNAGVKYIYTLVLRDNKIFFTSSSATKGERETGKGLTAFFDEYKDVDPQVYHVFSTEKTRFVEYSDQWGTFRSIYIPQHSADGSLFVTAADISIDDINAELRQRLIKTLLVAVLFLFFAYPLFAFSMRKAKQFAKELEEKVHQQTEKLILNEERLNYALKVAHQGWFDLNPQTGEIKVGEEYARMLGYEPAEFHPFLQTWQVNIHPDDKLAVQAMFKQMLASNESVEFEYRRKRKNGQWIWLHSIGEVVERDGDDKPARIIGIHADITERKQNEQVLRLLAESGDVGDETIFQLMVKQLAQSQNSRYAFIAMLSETIENQIDTFAVWADGSYRDNFSYSLKGTPCQNVTMEGICFYPDNIQTLFPDDQLLVEMGAVSYQGIVLKNSQSKAIGLLAILDDAPMSKSKHAESLLNSLAVRAAIELERIESGKQLALAARVFNDSHEAIMLTDVNGNIININPAFTDITGYQRDDVLGENHSMLSSGKHGPEFYAELWKQVHAEGFWHGEVSSRKKNGAAYIELLTLSSLKDEHDNILNYLGMFSDVTQTKQQQEKLHLMAHYDVLTQLPNRTLFADRFSQAVSLSKRNETLLAICFLDLDNFKPVNDLYGHGVGDLLLIEVAKRITAELREEDTVSRQGGDEFALLLKDLSSVEECGPLLTRLHYSLAQPYLIDGHVLTIGASSGVTVYPSDNSDIDTLLRHADQAMYQAKLAGRNRYQIFNAEDDLKTIQHQNKLHEIHQALVNDQLQLYYQPKVNMKTGKVFGVEALIRWQHPEKGLVPPLDFLPIISGTDLEIQVGEWVANQALQQMSKWWQQGIELEVSINVSSYHLLDKRFMEQLDTALELVPAINAKYFQLEILESSALGDIQTINRIIKHCRDRLGVKIALDDFGTGYSSLTHLRSLAITTIKIDQSFVRDMLDDPSDYAIINSVIGLADSFNREVIAEGVETTEHGLMLLIMGCHQAQGYGIARPMPASEIAPWLAQYQPNQQWLTMANQSLTAKEIQLNLLTLAIQQWQRYFEKNILSMPAQIEYWPIMVKNKCQCGTWIKRARQDDIFSDNWLTAFEDTHHEMHLLANDLLLKYENDQWEEARLGLTQLRLLFENMEQLIHSEITR</sequence>